<sequence>MTRRGPFAAAARLLAGGGRGVHVGLVLGGSGLALAGCASTVPVDETSPHGDAVAICEAVLDDAPATVAGEEQVRVAPPDAGRAWGSPAIVMRCGVDRPDDLEATSRCDVVEDIGWFSQESTERYVFTTIGRTAYVEVSVPKRYEPASDALADLADVISAHDPVVRACQ</sequence>
<dbReference type="AlphaFoldDB" id="A0A2M9B7F2"/>
<evidence type="ECO:0000313" key="1">
    <source>
        <dbReference type="EMBL" id="PJJ53861.1"/>
    </source>
</evidence>
<dbReference type="InterPro" id="IPR021903">
    <property type="entry name" value="DUF3515"/>
</dbReference>
<protein>
    <submittedName>
        <fullName evidence="1">Uncharacterized protein DUF3515</fullName>
    </submittedName>
</protein>
<accession>A0A2M9B7F2</accession>
<gene>
    <name evidence="1" type="ORF">CLV56_3361</name>
</gene>
<proteinExistence type="predicted"/>
<evidence type="ECO:0000313" key="2">
    <source>
        <dbReference type="Proteomes" id="UP000230842"/>
    </source>
</evidence>
<dbReference type="EMBL" id="PGEZ01000002">
    <property type="protein sequence ID" value="PJJ53861.1"/>
    <property type="molecule type" value="Genomic_DNA"/>
</dbReference>
<organism evidence="1 2">
    <name type="scientific">Mumia flava</name>
    <dbReference type="NCBI Taxonomy" id="1348852"/>
    <lineage>
        <taxon>Bacteria</taxon>
        <taxon>Bacillati</taxon>
        <taxon>Actinomycetota</taxon>
        <taxon>Actinomycetes</taxon>
        <taxon>Propionibacteriales</taxon>
        <taxon>Nocardioidaceae</taxon>
        <taxon>Mumia</taxon>
    </lineage>
</organism>
<name>A0A2M9B7F2_9ACTN</name>
<dbReference type="Pfam" id="PF12028">
    <property type="entry name" value="DUF3515"/>
    <property type="match status" value="1"/>
</dbReference>
<dbReference type="RefSeq" id="WP_157805202.1">
    <property type="nucleotide sequence ID" value="NZ_PGEZ01000002.1"/>
</dbReference>
<dbReference type="Proteomes" id="UP000230842">
    <property type="component" value="Unassembled WGS sequence"/>
</dbReference>
<comment type="caution">
    <text evidence="1">The sequence shown here is derived from an EMBL/GenBank/DDBJ whole genome shotgun (WGS) entry which is preliminary data.</text>
</comment>
<keyword evidence="2" id="KW-1185">Reference proteome</keyword>
<dbReference type="OrthoDB" id="3213819at2"/>
<reference evidence="1 2" key="1">
    <citation type="submission" date="2017-11" db="EMBL/GenBank/DDBJ databases">
        <title>Genomic Encyclopedia of Archaeal and Bacterial Type Strains, Phase II (KMG-II): From Individual Species to Whole Genera.</title>
        <authorList>
            <person name="Goeker M."/>
        </authorList>
    </citation>
    <scope>NUCLEOTIDE SEQUENCE [LARGE SCALE GENOMIC DNA]</scope>
    <source>
        <strain evidence="1 2">DSM 27763</strain>
    </source>
</reference>